<dbReference type="InterPro" id="IPR049577">
    <property type="entry name" value="GMPP_N"/>
</dbReference>
<dbReference type="Pfam" id="PF22640">
    <property type="entry name" value="ManC_GMP_beta-helix"/>
    <property type="match status" value="1"/>
</dbReference>
<feature type="domain" description="Mannose-6-phosphate isomerase type II C-terminal" evidence="10">
    <location>
        <begin position="345"/>
        <end position="459"/>
    </location>
</feature>
<dbReference type="Pfam" id="PF00483">
    <property type="entry name" value="NTP_transferase"/>
    <property type="match status" value="1"/>
</dbReference>
<sequence>MKKKDFYALILAGGSGSRLWPLSRALMPKQLLSLNGERSLLQQTVLRALKAFSPSNIVIITNEEHIFEVKNQIKDICNEDKIGVVAEPMGRNTLPAVLVGLDSSKKPEESVFAVFPSDHQVEDEDAWVEDLFIGYDLAKKGWLVTFGIKPHKPETGYGYIKVGPSLKEEGFKVERFVEKPTLEKAKKFLSDGRYYWNSGMFVFEGKLFLQEIEKQQPELWSFWERRKESPLLANYSKFPDISIDYGIMEGAQNVAVVPASFGWDDLGSWEAIYRLGDKDEQGCVIRGDVLALECENSLLFSYGSKLAAVGLKDLIVVQTRDATLVIPKSQVQKVKDVVKALKQKDKHLVEAHLTVRRPWGSYTILEEGEFYKIKRIEVKPGAKLSLQMHYHRSEHWVVVKGTAEVIVEDKVVLLTENQSIDIPKGCKHRLSNPGKVPVEIIEIQSGPYLEEDDIVRFEDIYGRKK</sequence>
<dbReference type="Gene3D" id="2.60.120.10">
    <property type="entry name" value="Jelly Rolls"/>
    <property type="match status" value="1"/>
</dbReference>
<evidence type="ECO:0000256" key="7">
    <source>
        <dbReference type="ARBA" id="ARBA00047343"/>
    </source>
</evidence>
<dbReference type="InterPro" id="IPR006375">
    <property type="entry name" value="Man1P_GuaTrfase/Man6P_Isoase"/>
</dbReference>
<dbReference type="InterPro" id="IPR005835">
    <property type="entry name" value="NTP_transferase_dom"/>
</dbReference>
<dbReference type="GO" id="GO:0000271">
    <property type="term" value="P:polysaccharide biosynthetic process"/>
    <property type="evidence" value="ECO:0007669"/>
    <property type="project" value="InterPro"/>
</dbReference>
<dbReference type="EC" id="2.7.7.13" evidence="2"/>
<dbReference type="InterPro" id="IPR054566">
    <property type="entry name" value="ManC/GMP-like_b-helix"/>
</dbReference>
<keyword evidence="3 12" id="KW-0808">Transferase</keyword>
<accession>A0A1H0DM53</accession>
<dbReference type="PANTHER" id="PTHR46390">
    <property type="entry name" value="MANNOSE-1-PHOSPHATE GUANYLYLTRANSFERASE"/>
    <property type="match status" value="1"/>
</dbReference>
<evidence type="ECO:0000259" key="9">
    <source>
        <dbReference type="Pfam" id="PF00483"/>
    </source>
</evidence>
<evidence type="ECO:0000259" key="10">
    <source>
        <dbReference type="Pfam" id="PF01050"/>
    </source>
</evidence>
<evidence type="ECO:0000256" key="3">
    <source>
        <dbReference type="ARBA" id="ARBA00022679"/>
    </source>
</evidence>
<comment type="catalytic activity">
    <reaction evidence="7">
        <text>alpha-D-mannose 1-phosphate + GTP + H(+) = GDP-alpha-D-mannose + diphosphate</text>
        <dbReference type="Rhea" id="RHEA:15229"/>
        <dbReference type="ChEBI" id="CHEBI:15378"/>
        <dbReference type="ChEBI" id="CHEBI:33019"/>
        <dbReference type="ChEBI" id="CHEBI:37565"/>
        <dbReference type="ChEBI" id="CHEBI:57527"/>
        <dbReference type="ChEBI" id="CHEBI:58409"/>
        <dbReference type="EC" id="2.7.7.13"/>
    </reaction>
</comment>
<keyword evidence="6" id="KW-0342">GTP-binding</keyword>
<evidence type="ECO:0000256" key="4">
    <source>
        <dbReference type="ARBA" id="ARBA00022695"/>
    </source>
</evidence>
<name>A0A1H0DM53_9BACT</name>
<organism evidence="12 13">
    <name type="scientific">Desulfonauticus submarinus</name>
    <dbReference type="NCBI Taxonomy" id="206665"/>
    <lineage>
        <taxon>Bacteria</taxon>
        <taxon>Pseudomonadati</taxon>
        <taxon>Thermodesulfobacteriota</taxon>
        <taxon>Desulfovibrionia</taxon>
        <taxon>Desulfovibrionales</taxon>
        <taxon>Desulfonauticaceae</taxon>
        <taxon>Desulfonauticus</taxon>
    </lineage>
</organism>
<feature type="domain" description="Nucleotidyl transferase" evidence="9">
    <location>
        <begin position="8"/>
        <end position="280"/>
    </location>
</feature>
<evidence type="ECO:0000256" key="8">
    <source>
        <dbReference type="RuleBase" id="RU004190"/>
    </source>
</evidence>
<dbReference type="InterPro" id="IPR001538">
    <property type="entry name" value="Man6P_isomerase-2_C"/>
</dbReference>
<keyword evidence="4 12" id="KW-0548">Nucleotidyltransferase</keyword>
<dbReference type="FunFam" id="3.90.550.10:FF:000046">
    <property type="entry name" value="Mannose-1-phosphate guanylyltransferase (GDP)"/>
    <property type="match status" value="1"/>
</dbReference>
<dbReference type="Pfam" id="PF01050">
    <property type="entry name" value="MannoseP_isomer"/>
    <property type="match status" value="1"/>
</dbReference>
<dbReference type="SUPFAM" id="SSF51182">
    <property type="entry name" value="RmlC-like cupins"/>
    <property type="match status" value="1"/>
</dbReference>
<feature type="domain" description="MannoseP isomerase/GMP-like beta-helix" evidence="11">
    <location>
        <begin position="287"/>
        <end position="341"/>
    </location>
</feature>
<dbReference type="OrthoDB" id="9806359at2"/>
<dbReference type="FunFam" id="2.60.120.10:FF:000032">
    <property type="entry name" value="Mannose-1-phosphate guanylyltransferase/mannose-6-phosphate isomerase"/>
    <property type="match status" value="1"/>
</dbReference>
<proteinExistence type="inferred from homology"/>
<dbReference type="CDD" id="cd02213">
    <property type="entry name" value="cupin_PMI_typeII_C"/>
    <property type="match status" value="1"/>
</dbReference>
<dbReference type="InterPro" id="IPR014710">
    <property type="entry name" value="RmlC-like_jellyroll"/>
</dbReference>
<evidence type="ECO:0000313" key="13">
    <source>
        <dbReference type="Proteomes" id="UP000199602"/>
    </source>
</evidence>
<evidence type="ECO:0000256" key="5">
    <source>
        <dbReference type="ARBA" id="ARBA00022741"/>
    </source>
</evidence>
<dbReference type="Gene3D" id="3.90.550.10">
    <property type="entry name" value="Spore Coat Polysaccharide Biosynthesis Protein SpsA, Chain A"/>
    <property type="match status" value="1"/>
</dbReference>
<reference evidence="12 13" key="1">
    <citation type="submission" date="2016-10" db="EMBL/GenBank/DDBJ databases">
        <authorList>
            <person name="de Groot N.N."/>
        </authorList>
    </citation>
    <scope>NUCLEOTIDE SEQUENCE [LARGE SCALE GENOMIC DNA]</scope>
    <source>
        <strain evidence="12 13">DSM 15269</strain>
    </source>
</reference>
<keyword evidence="13" id="KW-1185">Reference proteome</keyword>
<dbReference type="GO" id="GO:0016853">
    <property type="term" value="F:isomerase activity"/>
    <property type="evidence" value="ECO:0007669"/>
    <property type="project" value="UniProtKB-KW"/>
</dbReference>
<dbReference type="PANTHER" id="PTHR46390:SF1">
    <property type="entry name" value="MANNOSE-1-PHOSPHATE GUANYLYLTRANSFERASE"/>
    <property type="match status" value="1"/>
</dbReference>
<dbReference type="InterPro" id="IPR051161">
    <property type="entry name" value="Mannose-6P_isomerase_type2"/>
</dbReference>
<evidence type="ECO:0000256" key="1">
    <source>
        <dbReference type="ARBA" id="ARBA00006115"/>
    </source>
</evidence>
<dbReference type="InterPro" id="IPR029044">
    <property type="entry name" value="Nucleotide-diphossugar_trans"/>
</dbReference>
<dbReference type="CDD" id="cd02509">
    <property type="entry name" value="GDP-M1P_Guanylyltransferase"/>
    <property type="match status" value="1"/>
</dbReference>
<dbReference type="STRING" id="206665.SAMN04488516_10576"/>
<evidence type="ECO:0000256" key="2">
    <source>
        <dbReference type="ARBA" id="ARBA00012387"/>
    </source>
</evidence>
<dbReference type="GO" id="GO:0009298">
    <property type="term" value="P:GDP-mannose biosynthetic process"/>
    <property type="evidence" value="ECO:0007669"/>
    <property type="project" value="TreeGrafter"/>
</dbReference>
<evidence type="ECO:0000313" key="12">
    <source>
        <dbReference type="EMBL" id="SDN71235.1"/>
    </source>
</evidence>
<protein>
    <recommendedName>
        <fullName evidence="2">mannose-1-phosphate guanylyltransferase</fullName>
        <ecNumber evidence="2">2.7.7.13</ecNumber>
    </recommendedName>
</protein>
<keyword evidence="12" id="KW-0413">Isomerase</keyword>
<comment type="similarity">
    <text evidence="1 8">Belongs to the mannose-6-phosphate isomerase type 2 family.</text>
</comment>
<dbReference type="AlphaFoldDB" id="A0A1H0DM53"/>
<dbReference type="Proteomes" id="UP000199602">
    <property type="component" value="Unassembled WGS sequence"/>
</dbReference>
<dbReference type="SUPFAM" id="SSF53448">
    <property type="entry name" value="Nucleotide-diphospho-sugar transferases"/>
    <property type="match status" value="1"/>
</dbReference>
<evidence type="ECO:0000256" key="6">
    <source>
        <dbReference type="ARBA" id="ARBA00023134"/>
    </source>
</evidence>
<dbReference type="GO" id="GO:0005525">
    <property type="term" value="F:GTP binding"/>
    <property type="evidence" value="ECO:0007669"/>
    <property type="project" value="UniProtKB-KW"/>
</dbReference>
<dbReference type="InterPro" id="IPR011051">
    <property type="entry name" value="RmlC_Cupin_sf"/>
</dbReference>
<dbReference type="GO" id="GO:0004475">
    <property type="term" value="F:mannose-1-phosphate guanylyltransferase (GTP) activity"/>
    <property type="evidence" value="ECO:0007669"/>
    <property type="project" value="UniProtKB-EC"/>
</dbReference>
<keyword evidence="5" id="KW-0547">Nucleotide-binding</keyword>
<dbReference type="NCBIfam" id="TIGR01479">
    <property type="entry name" value="GMP_PMI"/>
    <property type="match status" value="1"/>
</dbReference>
<dbReference type="RefSeq" id="WP_092065125.1">
    <property type="nucleotide sequence ID" value="NZ_FNIN01000005.1"/>
</dbReference>
<evidence type="ECO:0000259" key="11">
    <source>
        <dbReference type="Pfam" id="PF22640"/>
    </source>
</evidence>
<gene>
    <name evidence="12" type="ORF">SAMN04488516_10576</name>
</gene>
<dbReference type="EMBL" id="FNIN01000005">
    <property type="protein sequence ID" value="SDN71235.1"/>
    <property type="molecule type" value="Genomic_DNA"/>
</dbReference>